<dbReference type="OrthoDB" id="5598844at2759"/>
<keyword evidence="1" id="KW-0805">Transcription regulation</keyword>
<dbReference type="GO" id="GO:0031490">
    <property type="term" value="F:chromatin DNA binding"/>
    <property type="evidence" value="ECO:0007669"/>
    <property type="project" value="TreeGrafter"/>
</dbReference>
<feature type="compositionally biased region" description="Basic residues" evidence="3">
    <location>
        <begin position="1"/>
        <end position="10"/>
    </location>
</feature>
<feature type="compositionally biased region" description="Acidic residues" evidence="3">
    <location>
        <begin position="51"/>
        <end position="75"/>
    </location>
</feature>
<organism evidence="4 5">
    <name type="scientific">[Candida] arabinofermentans NRRL YB-2248</name>
    <dbReference type="NCBI Taxonomy" id="983967"/>
    <lineage>
        <taxon>Eukaryota</taxon>
        <taxon>Fungi</taxon>
        <taxon>Dikarya</taxon>
        <taxon>Ascomycota</taxon>
        <taxon>Saccharomycotina</taxon>
        <taxon>Pichiomycetes</taxon>
        <taxon>Pichiales</taxon>
        <taxon>Pichiaceae</taxon>
        <taxon>Ogataea</taxon>
        <taxon>Ogataea/Candida clade</taxon>
    </lineage>
</organism>
<dbReference type="PANTHER" id="PTHR22597:SF3">
    <property type="entry name" value="CHROMATIN STRUCTURE-REMODELING COMPLEX SUBUNIT RSC7"/>
    <property type="match status" value="1"/>
</dbReference>
<dbReference type="EMBL" id="KV453859">
    <property type="protein sequence ID" value="ODV83979.1"/>
    <property type="molecule type" value="Genomic_DNA"/>
</dbReference>
<sequence>MVFGKRRKNRSAVAVNKRPRRSIKVEQPQQQQQDDFDHDDDNDYSNLDIKDDSDSDPDVDVDVDVDDDEDDDEDQDHQPHRARGRPKVKKVVKDEEDDDDEEEEEETTTTAAEPITHVNKKSKNNSNNNNNNVDLNDSIIIESDEVVTEIDPKGELKINSNGELSNGREFKCKTFTIKGRGDKLYMVATEAARFVGYRDSYFLFQKHKNLYKIIITDDEKIDLIKKGILPNSYRTRTIYLVAARSIFKEFGYKIVIKGRPIIDDYQEEKAKLLNESMIQNNEYQNEKQQHQQTPSSLQQQHQHQQQQLNTYQSKLVDNSLGLNSSESTWIYDHALKVRQFDSMLLYDRLEIYNKKSIKDHYTGINHVPDITQPTTYKILKLKNNDDEKEKKEQEKVIINGKKRKLIIDTVIKDDYFIKTGLSDVPIELFDGFVDNETKLAILQQQKLEMESI</sequence>
<evidence type="ECO:0000256" key="2">
    <source>
        <dbReference type="ARBA" id="ARBA00023163"/>
    </source>
</evidence>
<reference evidence="5" key="1">
    <citation type="submission" date="2016-04" db="EMBL/GenBank/DDBJ databases">
        <title>Comparative genomics of biotechnologically important yeasts.</title>
        <authorList>
            <consortium name="DOE Joint Genome Institute"/>
            <person name="Riley R."/>
            <person name="Haridas S."/>
            <person name="Wolfe K.H."/>
            <person name="Lopes M.R."/>
            <person name="Hittinger C.T."/>
            <person name="Goker M."/>
            <person name="Salamov A."/>
            <person name="Wisecaver J."/>
            <person name="Long T.M."/>
            <person name="Aerts A.L."/>
            <person name="Barry K."/>
            <person name="Choi C."/>
            <person name="Clum A."/>
            <person name="Coughlan A.Y."/>
            <person name="Deshpande S."/>
            <person name="Douglass A.P."/>
            <person name="Hanson S.J."/>
            <person name="Klenk H.-P."/>
            <person name="Labutti K."/>
            <person name="Lapidus A."/>
            <person name="Lindquist E."/>
            <person name="Lipzen A."/>
            <person name="Meier-Kolthoff J.P."/>
            <person name="Ohm R.A."/>
            <person name="Otillar R.P."/>
            <person name="Pangilinan J."/>
            <person name="Peng Y."/>
            <person name="Rokas A."/>
            <person name="Rosa C.A."/>
            <person name="Scheuner C."/>
            <person name="Sibirny A.A."/>
            <person name="Slot J.C."/>
            <person name="Stielow J.B."/>
            <person name="Sun H."/>
            <person name="Kurtzman C.P."/>
            <person name="Blackwell M."/>
            <person name="Grigoriev I.V."/>
            <person name="Jeffries T.W."/>
        </authorList>
    </citation>
    <scope>NUCLEOTIDE SEQUENCE [LARGE SCALE GENOMIC DNA]</scope>
    <source>
        <strain evidence="5">NRRL YB-2248</strain>
    </source>
</reference>
<feature type="region of interest" description="Disordered" evidence="3">
    <location>
        <begin position="1"/>
        <end position="134"/>
    </location>
</feature>
<evidence type="ECO:0000256" key="3">
    <source>
        <dbReference type="SAM" id="MobiDB-lite"/>
    </source>
</evidence>
<feature type="compositionally biased region" description="Acidic residues" evidence="3">
    <location>
        <begin position="34"/>
        <end position="43"/>
    </location>
</feature>
<keyword evidence="2" id="KW-0804">Transcription</keyword>
<dbReference type="PANTHER" id="PTHR22597">
    <property type="entry name" value="POLYCOMB GROUP PROTEIN"/>
    <property type="match status" value="1"/>
</dbReference>
<evidence type="ECO:0000313" key="4">
    <source>
        <dbReference type="EMBL" id="ODV83979.1"/>
    </source>
</evidence>
<accession>A0A1E4SWU3</accession>
<protein>
    <submittedName>
        <fullName evidence="4">Uncharacterized protein</fullName>
    </submittedName>
</protein>
<feature type="compositionally biased region" description="Acidic residues" evidence="3">
    <location>
        <begin position="94"/>
        <end position="107"/>
    </location>
</feature>
<feature type="compositionally biased region" description="Basic residues" evidence="3">
    <location>
        <begin position="80"/>
        <end position="90"/>
    </location>
</feature>
<name>A0A1E4SWU3_9ASCO</name>
<keyword evidence="5" id="KW-1185">Reference proteome</keyword>
<evidence type="ECO:0000256" key="1">
    <source>
        <dbReference type="ARBA" id="ARBA00023015"/>
    </source>
</evidence>
<gene>
    <name evidence="4" type="ORF">CANARDRAFT_29446</name>
</gene>
<dbReference type="InterPro" id="IPR013933">
    <property type="entry name" value="CRC_Rsc7/Swp82"/>
</dbReference>
<feature type="compositionally biased region" description="Low complexity" evidence="3">
    <location>
        <begin position="290"/>
        <end position="308"/>
    </location>
</feature>
<evidence type="ECO:0000313" key="5">
    <source>
        <dbReference type="Proteomes" id="UP000094801"/>
    </source>
</evidence>
<feature type="region of interest" description="Disordered" evidence="3">
    <location>
        <begin position="283"/>
        <end position="308"/>
    </location>
</feature>
<dbReference type="Proteomes" id="UP000094801">
    <property type="component" value="Unassembled WGS sequence"/>
</dbReference>
<dbReference type="GO" id="GO:0016586">
    <property type="term" value="C:RSC-type complex"/>
    <property type="evidence" value="ECO:0007669"/>
    <property type="project" value="TreeGrafter"/>
</dbReference>
<dbReference type="AlphaFoldDB" id="A0A1E4SWU3"/>
<dbReference type="Pfam" id="PF08624">
    <property type="entry name" value="CRC_subunit"/>
    <property type="match status" value="1"/>
</dbReference>
<proteinExistence type="predicted"/>
<dbReference type="STRING" id="983967.A0A1E4SWU3"/>